<feature type="compositionally biased region" description="Gly residues" evidence="1">
    <location>
        <begin position="261"/>
        <end position="273"/>
    </location>
</feature>
<gene>
    <name evidence="2" type="ORF">DFH08DRAFT_799668</name>
</gene>
<keyword evidence="3" id="KW-1185">Reference proteome</keyword>
<comment type="caution">
    <text evidence="2">The sequence shown here is derived from an EMBL/GenBank/DDBJ whole genome shotgun (WGS) entry which is preliminary data.</text>
</comment>
<dbReference type="Proteomes" id="UP001218218">
    <property type="component" value="Unassembled WGS sequence"/>
</dbReference>
<dbReference type="EMBL" id="JARIHO010000004">
    <property type="protein sequence ID" value="KAJ7362643.1"/>
    <property type="molecule type" value="Genomic_DNA"/>
</dbReference>
<accession>A0AAD7AM75</accession>
<evidence type="ECO:0000256" key="1">
    <source>
        <dbReference type="SAM" id="MobiDB-lite"/>
    </source>
</evidence>
<protein>
    <submittedName>
        <fullName evidence="2">Uncharacterized protein</fullName>
    </submittedName>
</protein>
<sequence length="273" mass="29261">MSPAPTATQIRLNSISTCLTAATNTVKILAETLKTPFLDFAAAVPLPHAAAAVAALQRQSAVVIFTADIELLGIAIISGFAGVGALYLLPTTWPTGNSFFSLDGERRVRIGERKTANEEWWSGDRERRGMGRGEEGKESVLGTRRCVIGRNHEQVGKERWTMCCGEGGKAHLQKKEGRRADRLGVAVAWRQDLMRGQRKATPWGQDETRARSRGSGEAGRDGTGVAEWMRARAQGRVMRTQSLGGSGLAWKGGVEQHSGQAHGGAGGRSGQEG</sequence>
<evidence type="ECO:0000313" key="2">
    <source>
        <dbReference type="EMBL" id="KAJ7362643.1"/>
    </source>
</evidence>
<feature type="region of interest" description="Disordered" evidence="1">
    <location>
        <begin position="196"/>
        <end position="225"/>
    </location>
</feature>
<dbReference type="AlphaFoldDB" id="A0AAD7AM75"/>
<proteinExistence type="predicted"/>
<reference evidence="2" key="1">
    <citation type="submission" date="2023-03" db="EMBL/GenBank/DDBJ databases">
        <title>Massive genome expansion in bonnet fungi (Mycena s.s.) driven by repeated elements and novel gene families across ecological guilds.</title>
        <authorList>
            <consortium name="Lawrence Berkeley National Laboratory"/>
            <person name="Harder C.B."/>
            <person name="Miyauchi S."/>
            <person name="Viragh M."/>
            <person name="Kuo A."/>
            <person name="Thoen E."/>
            <person name="Andreopoulos B."/>
            <person name="Lu D."/>
            <person name="Skrede I."/>
            <person name="Drula E."/>
            <person name="Henrissat B."/>
            <person name="Morin E."/>
            <person name="Kohler A."/>
            <person name="Barry K."/>
            <person name="LaButti K."/>
            <person name="Morin E."/>
            <person name="Salamov A."/>
            <person name="Lipzen A."/>
            <person name="Mereny Z."/>
            <person name="Hegedus B."/>
            <person name="Baldrian P."/>
            <person name="Stursova M."/>
            <person name="Weitz H."/>
            <person name="Taylor A."/>
            <person name="Grigoriev I.V."/>
            <person name="Nagy L.G."/>
            <person name="Martin F."/>
            <person name="Kauserud H."/>
        </authorList>
    </citation>
    <scope>NUCLEOTIDE SEQUENCE</scope>
    <source>
        <strain evidence="2">CBHHK002</strain>
    </source>
</reference>
<organism evidence="2 3">
    <name type="scientific">Mycena albidolilacea</name>
    <dbReference type="NCBI Taxonomy" id="1033008"/>
    <lineage>
        <taxon>Eukaryota</taxon>
        <taxon>Fungi</taxon>
        <taxon>Dikarya</taxon>
        <taxon>Basidiomycota</taxon>
        <taxon>Agaricomycotina</taxon>
        <taxon>Agaricomycetes</taxon>
        <taxon>Agaricomycetidae</taxon>
        <taxon>Agaricales</taxon>
        <taxon>Marasmiineae</taxon>
        <taxon>Mycenaceae</taxon>
        <taxon>Mycena</taxon>
    </lineage>
</organism>
<name>A0AAD7AM75_9AGAR</name>
<evidence type="ECO:0000313" key="3">
    <source>
        <dbReference type="Proteomes" id="UP001218218"/>
    </source>
</evidence>
<feature type="region of interest" description="Disordered" evidence="1">
    <location>
        <begin position="240"/>
        <end position="273"/>
    </location>
</feature>